<comment type="subcellular location">
    <subcellularLocation>
        <location evidence="1">Cytoplasm</location>
    </subcellularLocation>
</comment>
<comment type="caution">
    <text evidence="6">The sequence shown here is derived from an EMBL/GenBank/DDBJ whole genome shotgun (WGS) entry which is preliminary data.</text>
</comment>
<feature type="compositionally biased region" description="Basic residues" evidence="5">
    <location>
        <begin position="182"/>
        <end position="195"/>
    </location>
</feature>
<keyword evidence="4" id="KW-0687">Ribonucleoprotein</keyword>
<evidence type="ECO:0000256" key="1">
    <source>
        <dbReference type="ARBA" id="ARBA00004496"/>
    </source>
</evidence>
<evidence type="ECO:0000313" key="7">
    <source>
        <dbReference type="Proteomes" id="UP001151518"/>
    </source>
</evidence>
<evidence type="ECO:0000313" key="6">
    <source>
        <dbReference type="EMBL" id="KAJ2676226.1"/>
    </source>
</evidence>
<accession>A0A9W8KXW7</accession>
<dbReference type="InterPro" id="IPR036521">
    <property type="entry name" value="SRP19-like_sf"/>
</dbReference>
<dbReference type="GO" id="GO:0005786">
    <property type="term" value="C:signal recognition particle, endoplasmic reticulum targeting"/>
    <property type="evidence" value="ECO:0007669"/>
    <property type="project" value="UniProtKB-KW"/>
</dbReference>
<protein>
    <submittedName>
        <fullName evidence="6">Signal recognition particle subunit</fullName>
    </submittedName>
</protein>
<name>A0A9W8KXW7_9FUNG</name>
<dbReference type="SUPFAM" id="SSF69695">
    <property type="entry name" value="SRP19"/>
    <property type="match status" value="1"/>
</dbReference>
<dbReference type="Proteomes" id="UP001151518">
    <property type="component" value="Unassembled WGS sequence"/>
</dbReference>
<dbReference type="OrthoDB" id="2190947at2759"/>
<dbReference type="PANTHER" id="PTHR17453">
    <property type="entry name" value="SIGNAL RECOGNITION PARTICLE 19 KD PROTEIN"/>
    <property type="match status" value="1"/>
</dbReference>
<evidence type="ECO:0000256" key="5">
    <source>
        <dbReference type="SAM" id="MobiDB-lite"/>
    </source>
</evidence>
<dbReference type="EMBL" id="JANBTW010000041">
    <property type="protein sequence ID" value="KAJ2676226.1"/>
    <property type="molecule type" value="Genomic_DNA"/>
</dbReference>
<gene>
    <name evidence="6" type="primary">SEC65</name>
    <name evidence="6" type="ORF">GGI25_003613</name>
</gene>
<dbReference type="PANTHER" id="PTHR17453:SF0">
    <property type="entry name" value="SIGNAL RECOGNITION PARTICLE 19 KDA PROTEIN"/>
    <property type="match status" value="1"/>
</dbReference>
<evidence type="ECO:0000256" key="2">
    <source>
        <dbReference type="ARBA" id="ARBA00022490"/>
    </source>
</evidence>
<keyword evidence="2" id="KW-0963">Cytoplasm</keyword>
<dbReference type="Gene3D" id="3.30.56.30">
    <property type="entry name" value="Signal recognition particle, SRP19-like subunit"/>
    <property type="match status" value="1"/>
</dbReference>
<dbReference type="InterPro" id="IPR002778">
    <property type="entry name" value="Signal_recog_particle_SRP19"/>
</dbReference>
<keyword evidence="3" id="KW-0733">Signal recognition particle</keyword>
<proteinExistence type="predicted"/>
<organism evidence="6 7">
    <name type="scientific">Coemansia spiralis</name>
    <dbReference type="NCBI Taxonomy" id="417178"/>
    <lineage>
        <taxon>Eukaryota</taxon>
        <taxon>Fungi</taxon>
        <taxon>Fungi incertae sedis</taxon>
        <taxon>Zoopagomycota</taxon>
        <taxon>Kickxellomycotina</taxon>
        <taxon>Kickxellomycetes</taxon>
        <taxon>Kickxellales</taxon>
        <taxon>Kickxellaceae</taxon>
        <taxon>Coemansia</taxon>
    </lineage>
</organism>
<evidence type="ECO:0000256" key="4">
    <source>
        <dbReference type="ARBA" id="ARBA00023274"/>
    </source>
</evidence>
<reference evidence="6" key="1">
    <citation type="submission" date="2022-07" db="EMBL/GenBank/DDBJ databases">
        <title>Phylogenomic reconstructions and comparative analyses of Kickxellomycotina fungi.</title>
        <authorList>
            <person name="Reynolds N.K."/>
            <person name="Stajich J.E."/>
            <person name="Barry K."/>
            <person name="Grigoriev I.V."/>
            <person name="Crous P."/>
            <person name="Smith M.E."/>
        </authorList>
    </citation>
    <scope>NUCLEOTIDE SEQUENCE</scope>
    <source>
        <strain evidence="6">NRRL 3115</strain>
    </source>
</reference>
<evidence type="ECO:0000256" key="3">
    <source>
        <dbReference type="ARBA" id="ARBA00023135"/>
    </source>
</evidence>
<feature type="region of interest" description="Disordered" evidence="5">
    <location>
        <begin position="139"/>
        <end position="195"/>
    </location>
</feature>
<dbReference type="Pfam" id="PF01922">
    <property type="entry name" value="SRP19"/>
    <property type="match status" value="1"/>
</dbReference>
<dbReference type="GO" id="GO:0006617">
    <property type="term" value="P:SRP-dependent cotranslational protein targeting to membrane, signal sequence recognition"/>
    <property type="evidence" value="ECO:0007669"/>
    <property type="project" value="TreeGrafter"/>
</dbReference>
<dbReference type="AlphaFoldDB" id="A0A9W8KXW7"/>
<sequence>MSAQGRGKQAELDVDDMDFPLPDAPETYDNMRMVNDASQFKTWVCLYPLYFDKARSTRRGRKVALELAVESPHARQLSQAAKKAGFNVCYEPTKSHPRDFFTPGRVRVQLFVSGRPFRQDVPDRRVLLKRVAELLDPTVPREKEPTLQDLIDSGAMPQLPGMAEAPEEEASVKPQKPQKPQKASKKKGKANKNII</sequence>
<dbReference type="GO" id="GO:0008312">
    <property type="term" value="F:7S RNA binding"/>
    <property type="evidence" value="ECO:0007669"/>
    <property type="project" value="InterPro"/>
</dbReference>